<accession>A0A1G4QFM5</accession>
<gene>
    <name evidence="2" type="ORF">SAMN05660859_1184</name>
</gene>
<dbReference type="Proteomes" id="UP000198889">
    <property type="component" value="Unassembled WGS sequence"/>
</dbReference>
<reference evidence="3" key="1">
    <citation type="submission" date="2016-10" db="EMBL/GenBank/DDBJ databases">
        <authorList>
            <person name="Varghese N."/>
            <person name="Submissions S."/>
        </authorList>
    </citation>
    <scope>NUCLEOTIDE SEQUENCE [LARGE SCALE GENOMIC DNA]</scope>
    <source>
        <strain evidence="3">CGMCC 1.1761</strain>
    </source>
</reference>
<dbReference type="NCBIfam" id="TIGR02605">
    <property type="entry name" value="CxxC_CxxC_SSSS"/>
    <property type="match status" value="1"/>
</dbReference>
<evidence type="ECO:0000313" key="2">
    <source>
        <dbReference type="EMBL" id="SCW43453.1"/>
    </source>
</evidence>
<name>A0A1G4QFM5_9HYPH</name>
<dbReference type="Pfam" id="PF09723">
    <property type="entry name" value="Zn_ribbon_8"/>
    <property type="match status" value="1"/>
</dbReference>
<dbReference type="AlphaFoldDB" id="A0A1G4QFM5"/>
<dbReference type="SMART" id="SM00834">
    <property type="entry name" value="CxxC_CXXC_SSSS"/>
    <property type="match status" value="1"/>
</dbReference>
<evidence type="ECO:0000259" key="1">
    <source>
        <dbReference type="SMART" id="SM00834"/>
    </source>
</evidence>
<dbReference type="STRING" id="177413.SAMN05660859_1184"/>
<sequence length="100" mass="10820">MPLYSYACEDCGPFEGWSSMNDADQPACCPECAASAPREMAMPRLSTMNGTLRRALARSEGTASEPKVVSREHLAGCGCSLCGTRKNKPAPIERRWSLGH</sequence>
<dbReference type="InterPro" id="IPR013429">
    <property type="entry name" value="Regulatory_FmdB_Zinc_ribbon"/>
</dbReference>
<proteinExistence type="predicted"/>
<dbReference type="EMBL" id="FMTP01000001">
    <property type="protein sequence ID" value="SCW43453.1"/>
    <property type="molecule type" value="Genomic_DNA"/>
</dbReference>
<keyword evidence="3" id="KW-1185">Reference proteome</keyword>
<feature type="domain" description="Putative regulatory protein FmdB zinc ribbon" evidence="1">
    <location>
        <begin position="1"/>
        <end position="41"/>
    </location>
</feature>
<dbReference type="RefSeq" id="WP_091436865.1">
    <property type="nucleotide sequence ID" value="NZ_FMTP01000001.1"/>
</dbReference>
<evidence type="ECO:0000313" key="3">
    <source>
        <dbReference type="Proteomes" id="UP000198889"/>
    </source>
</evidence>
<protein>
    <submittedName>
        <fullName evidence="2">Putative regulatory protein, FmdB family</fullName>
    </submittedName>
</protein>
<organism evidence="2 3">
    <name type="scientific">Ancylobacter rudongensis</name>
    <dbReference type="NCBI Taxonomy" id="177413"/>
    <lineage>
        <taxon>Bacteria</taxon>
        <taxon>Pseudomonadati</taxon>
        <taxon>Pseudomonadota</taxon>
        <taxon>Alphaproteobacteria</taxon>
        <taxon>Hyphomicrobiales</taxon>
        <taxon>Xanthobacteraceae</taxon>
        <taxon>Ancylobacter</taxon>
    </lineage>
</organism>